<keyword evidence="2" id="KW-1185">Reference proteome</keyword>
<name>A1VX14_POLNA</name>
<dbReference type="EMBL" id="CP000534">
    <property type="protein sequence ID" value="ABM40192.1"/>
    <property type="molecule type" value="Genomic_DNA"/>
</dbReference>
<proteinExistence type="predicted"/>
<dbReference type="Proteomes" id="UP000000644">
    <property type="component" value="Plasmid pPNAP05"/>
</dbReference>
<accession>A1VX14</accession>
<gene>
    <name evidence="1" type="ordered locus">Pnap_4783</name>
</gene>
<keyword evidence="1" id="KW-0614">Plasmid</keyword>
<dbReference type="HOGENOM" id="CLU_789546_0_0_4"/>
<dbReference type="RefSeq" id="WP_011798560.1">
    <property type="nucleotide sequence ID" value="NC_008761.1"/>
</dbReference>
<evidence type="ECO:0000313" key="1">
    <source>
        <dbReference type="EMBL" id="ABM40192.1"/>
    </source>
</evidence>
<evidence type="ECO:0000313" key="2">
    <source>
        <dbReference type="Proteomes" id="UP000000644"/>
    </source>
</evidence>
<dbReference type="AlphaFoldDB" id="A1VX14"/>
<protein>
    <submittedName>
        <fullName evidence="1">Uncharacterized protein</fullName>
    </submittedName>
</protein>
<geneLocation type="plasmid" evidence="1 2">
    <name>pPNAP05</name>
</geneLocation>
<dbReference type="OrthoDB" id="8911356at2"/>
<dbReference type="KEGG" id="pna:Pnap_4783"/>
<organism evidence="1 2">
    <name type="scientific">Polaromonas naphthalenivorans (strain CJ2)</name>
    <dbReference type="NCBI Taxonomy" id="365044"/>
    <lineage>
        <taxon>Bacteria</taxon>
        <taxon>Pseudomonadati</taxon>
        <taxon>Pseudomonadota</taxon>
        <taxon>Betaproteobacteria</taxon>
        <taxon>Burkholderiales</taxon>
        <taxon>Comamonadaceae</taxon>
        <taxon>Polaromonas</taxon>
    </lineage>
</organism>
<sequence length="351" mass="39237">MQLPNFRDILYRLTSQATHQALQNSANTDDATYRFPVVVRSQTRAFLEAQATALGASMAGLSGSILDSVAASQIEAVAYSSEGITSRFYLLLKEHGLSLPAAAEVLRELRITAGDMSAPAVLLEKLTVQNIEWISNHFGVSYEWLAGSSDNAIPFRHGTWYKSQIAGAHRLVELSQGADSVNFCLVRRAGFEYENDSAKTYEASRPNAAEPEFYPVVRTWHRAGPQEEYETFEAWDVGRWNYWRCREHIKIVVYFATHLARLPSLDIRVSGLTLDPKTFASLSEGKILLPTIFRSSGAIQWHPDDFVEPSSHVAKDPAEWRRILSSADYASDFKAFSGLLQSLEKAKNLEN</sequence>
<reference evidence="2" key="1">
    <citation type="journal article" date="2009" name="Environ. Microbiol.">
        <title>The genome of Polaromonas naphthalenivorans strain CJ2, isolated from coal tar-contaminated sediment, reveals physiological and metabolic versatility and evolution through extensive horizontal gene transfer.</title>
        <authorList>
            <person name="Yagi J.M."/>
            <person name="Sims D."/>
            <person name="Brettin T."/>
            <person name="Bruce D."/>
            <person name="Madsen E.L."/>
        </authorList>
    </citation>
    <scope>NUCLEOTIDE SEQUENCE [LARGE SCALE GENOMIC DNA]</scope>
    <source>
        <strain evidence="2">CJ2</strain>
        <plasmid evidence="2">Plasmid pPNAP05</plasmid>
    </source>
</reference>